<dbReference type="Proteomes" id="UP000230423">
    <property type="component" value="Unassembled WGS sequence"/>
</dbReference>
<feature type="domain" description="Guanylate kinase-like" evidence="3">
    <location>
        <begin position="2"/>
        <end position="78"/>
    </location>
</feature>
<sequence length="148" mass="16713">MMSERQVSGMLRTEVTRLLEKLCQENDQIAIEIVPADTTRPPRDGEIDGEHYRFVSVDEFKRLQTEGLLLEHGTYQENPKLSNIGVSPAQSRMKCSFPTSSAWVIHDIAGADSYLDSRAISSADSVVSRQQRRRLIRLMLWYAAGATN</sequence>
<dbReference type="PROSITE" id="PS50052">
    <property type="entry name" value="GUANYLATE_KINASE_2"/>
    <property type="match status" value="1"/>
</dbReference>
<dbReference type="SUPFAM" id="SSF52540">
    <property type="entry name" value="P-loop containing nucleoside triphosphate hydrolases"/>
    <property type="match status" value="1"/>
</dbReference>
<dbReference type="InterPro" id="IPR027417">
    <property type="entry name" value="P-loop_NTPase"/>
</dbReference>
<accession>A0A2G9UAB9</accession>
<dbReference type="GO" id="GO:0007165">
    <property type="term" value="P:signal transduction"/>
    <property type="evidence" value="ECO:0007669"/>
    <property type="project" value="TreeGrafter"/>
</dbReference>
<evidence type="ECO:0000256" key="2">
    <source>
        <dbReference type="ARBA" id="ARBA00023136"/>
    </source>
</evidence>
<evidence type="ECO:0000259" key="3">
    <source>
        <dbReference type="PROSITE" id="PS50052"/>
    </source>
</evidence>
<dbReference type="InterPro" id="IPR008144">
    <property type="entry name" value="Guanylate_kin-like_dom"/>
</dbReference>
<dbReference type="InterPro" id="IPR020590">
    <property type="entry name" value="Guanylate_kinase_CS"/>
</dbReference>
<dbReference type="PANTHER" id="PTHR10316:SF40">
    <property type="entry name" value="LD27118P"/>
    <property type="match status" value="1"/>
</dbReference>
<evidence type="ECO:0000313" key="4">
    <source>
        <dbReference type="EMBL" id="PIO67196.1"/>
    </source>
</evidence>
<gene>
    <name evidence="4" type="ORF">TELCIR_11066</name>
</gene>
<protein>
    <recommendedName>
        <fullName evidence="3">Guanylate kinase-like domain-containing protein</fullName>
    </recommendedName>
</protein>
<evidence type="ECO:0000256" key="1">
    <source>
        <dbReference type="ARBA" id="ARBA00004170"/>
    </source>
</evidence>
<dbReference type="AlphaFoldDB" id="A0A2G9UAB9"/>
<keyword evidence="2" id="KW-0472">Membrane</keyword>
<evidence type="ECO:0000313" key="5">
    <source>
        <dbReference type="Proteomes" id="UP000230423"/>
    </source>
</evidence>
<proteinExistence type="predicted"/>
<reference evidence="4 5" key="1">
    <citation type="submission" date="2015-09" db="EMBL/GenBank/DDBJ databases">
        <title>Draft genome of the parasitic nematode Teladorsagia circumcincta isolate WARC Sus (inbred).</title>
        <authorList>
            <person name="Mitreva M."/>
        </authorList>
    </citation>
    <scope>NUCLEOTIDE SEQUENCE [LARGE SCALE GENOMIC DNA]</scope>
    <source>
        <strain evidence="4 5">S</strain>
    </source>
</reference>
<dbReference type="GO" id="GO:0005737">
    <property type="term" value="C:cytoplasm"/>
    <property type="evidence" value="ECO:0007669"/>
    <property type="project" value="TreeGrafter"/>
</dbReference>
<feature type="non-terminal residue" evidence="4">
    <location>
        <position position="148"/>
    </location>
</feature>
<dbReference type="OrthoDB" id="66881at2759"/>
<dbReference type="GO" id="GO:0016020">
    <property type="term" value="C:membrane"/>
    <property type="evidence" value="ECO:0007669"/>
    <property type="project" value="UniProtKB-SubCell"/>
</dbReference>
<keyword evidence="5" id="KW-1185">Reference proteome</keyword>
<name>A0A2G9UAB9_TELCI</name>
<dbReference type="EMBL" id="KZ347751">
    <property type="protein sequence ID" value="PIO67196.1"/>
    <property type="molecule type" value="Genomic_DNA"/>
</dbReference>
<dbReference type="PROSITE" id="PS00856">
    <property type="entry name" value="GUANYLATE_KINASE_1"/>
    <property type="match status" value="1"/>
</dbReference>
<dbReference type="InterPro" id="IPR008145">
    <property type="entry name" value="GK/Ca_channel_bsu"/>
</dbReference>
<organism evidence="4 5">
    <name type="scientific">Teladorsagia circumcincta</name>
    <name type="common">Brown stomach worm</name>
    <name type="synonym">Ostertagia circumcincta</name>
    <dbReference type="NCBI Taxonomy" id="45464"/>
    <lineage>
        <taxon>Eukaryota</taxon>
        <taxon>Metazoa</taxon>
        <taxon>Ecdysozoa</taxon>
        <taxon>Nematoda</taxon>
        <taxon>Chromadorea</taxon>
        <taxon>Rhabditida</taxon>
        <taxon>Rhabditina</taxon>
        <taxon>Rhabditomorpha</taxon>
        <taxon>Strongyloidea</taxon>
        <taxon>Trichostrongylidae</taxon>
        <taxon>Teladorsagia</taxon>
    </lineage>
</organism>
<dbReference type="Pfam" id="PF00625">
    <property type="entry name" value="Guanylate_kin"/>
    <property type="match status" value="1"/>
</dbReference>
<comment type="subcellular location">
    <subcellularLocation>
        <location evidence="1">Membrane</location>
        <topology evidence="1">Peripheral membrane protein</topology>
    </subcellularLocation>
</comment>
<dbReference type="PANTHER" id="PTHR10316">
    <property type="entry name" value="MEMBRANE ASSOCIATED GUANYLATE KINASE-RELATED"/>
    <property type="match status" value="1"/>
</dbReference>
<dbReference type="Gene3D" id="3.40.50.300">
    <property type="entry name" value="P-loop containing nucleotide triphosphate hydrolases"/>
    <property type="match status" value="1"/>
</dbReference>